<feature type="compositionally biased region" description="Basic and acidic residues" evidence="1">
    <location>
        <begin position="90"/>
        <end position="113"/>
    </location>
</feature>
<gene>
    <name evidence="2" type="ORF">GSLYS_00009356001</name>
</gene>
<reference evidence="2 3" key="1">
    <citation type="submission" date="2024-04" db="EMBL/GenBank/DDBJ databases">
        <authorList>
            <consortium name="Genoscope - CEA"/>
            <person name="William W."/>
        </authorList>
    </citation>
    <scope>NUCLEOTIDE SEQUENCE [LARGE SCALE GENOMIC DNA]</scope>
</reference>
<dbReference type="EMBL" id="CAXITT010000200">
    <property type="protein sequence ID" value="CAL1535396.1"/>
    <property type="molecule type" value="Genomic_DNA"/>
</dbReference>
<feature type="compositionally biased region" description="Low complexity" evidence="1">
    <location>
        <begin position="48"/>
        <end position="57"/>
    </location>
</feature>
<evidence type="ECO:0000313" key="2">
    <source>
        <dbReference type="EMBL" id="CAL1535396.1"/>
    </source>
</evidence>
<dbReference type="AlphaFoldDB" id="A0AAV2HMW6"/>
<feature type="region of interest" description="Disordered" evidence="1">
    <location>
        <begin position="40"/>
        <end position="132"/>
    </location>
</feature>
<proteinExistence type="predicted"/>
<sequence length="132" mass="14220">RAAFSRQYPSDIYNYGGYSSQHFYGDAHAHHHALYTNSQMDYQRRARSGATPSFSSPGSGGAGGAVPAADTSKHFLSTKEPERPCASPAKSKDDSDKVSKRREKTLVDDELTGHKTCSVAKPTASSLLDAEP</sequence>
<dbReference type="Proteomes" id="UP001497497">
    <property type="component" value="Unassembled WGS sequence"/>
</dbReference>
<feature type="non-terminal residue" evidence="2">
    <location>
        <position position="1"/>
    </location>
</feature>
<name>A0AAV2HMW6_LYMST</name>
<comment type="caution">
    <text evidence="2">The sequence shown here is derived from an EMBL/GenBank/DDBJ whole genome shotgun (WGS) entry which is preliminary data.</text>
</comment>
<accession>A0AAV2HMW6</accession>
<feature type="non-terminal residue" evidence="2">
    <location>
        <position position="132"/>
    </location>
</feature>
<evidence type="ECO:0000313" key="3">
    <source>
        <dbReference type="Proteomes" id="UP001497497"/>
    </source>
</evidence>
<feature type="compositionally biased region" description="Basic and acidic residues" evidence="1">
    <location>
        <begin position="71"/>
        <end position="83"/>
    </location>
</feature>
<organism evidence="2 3">
    <name type="scientific">Lymnaea stagnalis</name>
    <name type="common">Great pond snail</name>
    <name type="synonym">Helix stagnalis</name>
    <dbReference type="NCBI Taxonomy" id="6523"/>
    <lineage>
        <taxon>Eukaryota</taxon>
        <taxon>Metazoa</taxon>
        <taxon>Spiralia</taxon>
        <taxon>Lophotrochozoa</taxon>
        <taxon>Mollusca</taxon>
        <taxon>Gastropoda</taxon>
        <taxon>Heterobranchia</taxon>
        <taxon>Euthyneura</taxon>
        <taxon>Panpulmonata</taxon>
        <taxon>Hygrophila</taxon>
        <taxon>Lymnaeoidea</taxon>
        <taxon>Lymnaeidae</taxon>
        <taxon>Lymnaea</taxon>
    </lineage>
</organism>
<evidence type="ECO:0000256" key="1">
    <source>
        <dbReference type="SAM" id="MobiDB-lite"/>
    </source>
</evidence>
<keyword evidence="3" id="KW-1185">Reference proteome</keyword>
<protein>
    <submittedName>
        <fullName evidence="2">Uncharacterized protein</fullName>
    </submittedName>
</protein>